<organism evidence="1 2">
    <name type="scientific">Lyticum sinuosum</name>
    <dbReference type="NCBI Taxonomy" id="1332059"/>
    <lineage>
        <taxon>Bacteria</taxon>
        <taxon>Pseudomonadati</taxon>
        <taxon>Pseudomonadota</taxon>
        <taxon>Alphaproteobacteria</taxon>
        <taxon>Rickettsiales</taxon>
        <taxon>Lyticum</taxon>
    </lineage>
</organism>
<proteinExistence type="predicted"/>
<dbReference type="EMBL" id="JARGYU010000002">
    <property type="protein sequence ID" value="MDZ5761404.1"/>
    <property type="molecule type" value="Genomic_DNA"/>
</dbReference>
<evidence type="ECO:0000313" key="1">
    <source>
        <dbReference type="EMBL" id="MDZ5761404.1"/>
    </source>
</evidence>
<dbReference type="Gene3D" id="1.10.4030.10">
    <property type="entry name" value="Porin chaperone SurA, peptide-binding domain"/>
    <property type="match status" value="1"/>
</dbReference>
<dbReference type="SUPFAM" id="SSF109998">
    <property type="entry name" value="Triger factor/SurA peptide-binding domain-like"/>
    <property type="match status" value="1"/>
</dbReference>
<protein>
    <submittedName>
        <fullName evidence="1">PrsA/SurA chaperone</fullName>
    </submittedName>
</protein>
<reference evidence="1" key="1">
    <citation type="submission" date="2023-02" db="EMBL/GenBank/DDBJ databases">
        <title>Host association and intracellularity evolved multiple times independently in the Rickettsiales.</title>
        <authorList>
            <person name="Castelli M."/>
            <person name="Nardi T."/>
            <person name="Gammuto L."/>
            <person name="Bellinzona G."/>
            <person name="Sabaneyeva E."/>
            <person name="Potekhin A."/>
            <person name="Serra V."/>
            <person name="Petroni G."/>
            <person name="Sassera D."/>
        </authorList>
    </citation>
    <scope>NUCLEOTIDE SEQUENCE</scope>
    <source>
        <strain evidence="1">USBL-36I1</strain>
    </source>
</reference>
<keyword evidence="2" id="KW-1185">Reference proteome</keyword>
<accession>A0AAE5AI00</accession>
<dbReference type="InterPro" id="IPR027304">
    <property type="entry name" value="Trigger_fact/SurA_dom_sf"/>
</dbReference>
<evidence type="ECO:0000313" key="2">
    <source>
        <dbReference type="Proteomes" id="UP001289135"/>
    </source>
</evidence>
<gene>
    <name evidence="1" type="ORF">Lyticum_00579</name>
</gene>
<dbReference type="RefSeq" id="WP_322498832.1">
    <property type="nucleotide sequence ID" value="NZ_JARGYU010000002.1"/>
</dbReference>
<comment type="caution">
    <text evidence="1">The sequence shown here is derived from an EMBL/GenBank/DDBJ whole genome shotgun (WGS) entry which is preliminary data.</text>
</comment>
<dbReference type="Proteomes" id="UP001289135">
    <property type="component" value="Unassembled WGS sequence"/>
</dbReference>
<sequence>MFLRFQISFFIIVFYLISLLNNLQLSAEDFNILNDNFIVAKVDDEIITKFDFISRQKIINTMMQHSSNTPLNILDALIDEKIAEIESKKFGLTVSNSMIDNAIMQISSNINNGSEINNVLQNNHLLNELRKVIKGQLMIRNLIDFYIDNQVFITDTEKKDKDIFVEHMLNLSLEKNNTINNSGSLKIYAIESNPQNINYISDIYIKSLEFNKDFDFILSEIKKNNIKIENYYNIGWVNVSDININQKDVIEKAIINNRTICDPIKIKEDLFLIIFIIDSKDISMKKITISDKEKNTLKNNILFEEISKKEIEKWIDIIRNNHYVELYNDSLNS</sequence>
<dbReference type="AlphaFoldDB" id="A0AAE5AI00"/>
<name>A0AAE5AI00_9RICK</name>